<reference evidence="8 9" key="1">
    <citation type="submission" date="2019-05" db="EMBL/GenBank/DDBJ databases">
        <title>OXA-830, a novel chromosomally encoded expanded-spectrum class D beta-lactamase in Aeromonas simiae.</title>
        <authorList>
            <person name="Zhou W."/>
            <person name="Chen Q."/>
        </authorList>
    </citation>
    <scope>NUCLEOTIDE SEQUENCE [LARGE SCALE GENOMIC DNA]</scope>
    <source>
        <strain evidence="8 9">A6</strain>
    </source>
</reference>
<evidence type="ECO:0000256" key="3">
    <source>
        <dbReference type="ARBA" id="ARBA00022692"/>
    </source>
</evidence>
<dbReference type="PANTHER" id="PTHR30485">
    <property type="entry name" value="NI/FE-HYDROGENASE 1 B-TYPE CYTOCHROME SUBUNIT"/>
    <property type="match status" value="1"/>
</dbReference>
<dbReference type="GO" id="GO:0009055">
    <property type="term" value="F:electron transfer activity"/>
    <property type="evidence" value="ECO:0007669"/>
    <property type="project" value="InterPro"/>
</dbReference>
<keyword evidence="3 6" id="KW-0812">Transmembrane</keyword>
<dbReference type="GO" id="GO:0005886">
    <property type="term" value="C:plasma membrane"/>
    <property type="evidence" value="ECO:0007669"/>
    <property type="project" value="UniProtKB-SubCell"/>
</dbReference>
<feature type="transmembrane region" description="Helical" evidence="6">
    <location>
        <begin position="88"/>
        <end position="109"/>
    </location>
</feature>
<dbReference type="Pfam" id="PF01292">
    <property type="entry name" value="Ni_hydr_CYTB"/>
    <property type="match status" value="1"/>
</dbReference>
<proteinExistence type="predicted"/>
<keyword evidence="5 6" id="KW-0472">Membrane</keyword>
<comment type="subcellular location">
    <subcellularLocation>
        <location evidence="1">Cell membrane</location>
        <topology evidence="1">Multi-pass membrane protein</topology>
    </subcellularLocation>
</comment>
<dbReference type="InterPro" id="IPR016174">
    <property type="entry name" value="Di-haem_cyt_TM"/>
</dbReference>
<protein>
    <submittedName>
        <fullName evidence="8">Cytochrome B</fullName>
    </submittedName>
</protein>
<dbReference type="Gene3D" id="1.20.950.20">
    <property type="entry name" value="Transmembrane di-heme cytochromes, Chain C"/>
    <property type="match status" value="1"/>
</dbReference>
<evidence type="ECO:0000256" key="5">
    <source>
        <dbReference type="ARBA" id="ARBA00023136"/>
    </source>
</evidence>
<sequence>MTPPRTWHVWDLLIRLFHWSTVLLCSLNGFVLEEGSRPHRLVGYTVGGLLLLRLLWGFAGSHYARFGQWFPSPARLRHFFRRLRDGHHPYYLGHNPVGALMILALMTLLGGSVLTGWDSLADEAWLEALHGTLANSLLALAGLHAAAVLLIDRLTQSDLLRAMVTGSKRVPPDTQVEDHR</sequence>
<dbReference type="EMBL" id="CP040449">
    <property type="protein sequence ID" value="QFI56207.1"/>
    <property type="molecule type" value="Genomic_DNA"/>
</dbReference>
<feature type="domain" description="Cytochrome b561 bacterial/Ni-hydrogenase" evidence="7">
    <location>
        <begin position="9"/>
        <end position="166"/>
    </location>
</feature>
<evidence type="ECO:0000313" key="9">
    <source>
        <dbReference type="Proteomes" id="UP000594034"/>
    </source>
</evidence>
<dbReference type="InterPro" id="IPR011577">
    <property type="entry name" value="Cyt_b561_bac/Ni-Hgenase"/>
</dbReference>
<feature type="transmembrane region" description="Helical" evidence="6">
    <location>
        <begin position="129"/>
        <end position="151"/>
    </location>
</feature>
<evidence type="ECO:0000256" key="6">
    <source>
        <dbReference type="SAM" id="Phobius"/>
    </source>
</evidence>
<evidence type="ECO:0000256" key="4">
    <source>
        <dbReference type="ARBA" id="ARBA00022989"/>
    </source>
</evidence>
<dbReference type="SUPFAM" id="SSF81342">
    <property type="entry name" value="Transmembrane di-heme cytochromes"/>
    <property type="match status" value="1"/>
</dbReference>
<keyword evidence="4 6" id="KW-1133">Transmembrane helix</keyword>
<feature type="transmembrane region" description="Helical" evidence="6">
    <location>
        <begin position="44"/>
        <end position="67"/>
    </location>
</feature>
<dbReference type="GO" id="GO:0020037">
    <property type="term" value="F:heme binding"/>
    <property type="evidence" value="ECO:0007669"/>
    <property type="project" value="TreeGrafter"/>
</dbReference>
<organism evidence="8 9">
    <name type="scientific">Aeromonas simiae</name>
    <dbReference type="NCBI Taxonomy" id="218936"/>
    <lineage>
        <taxon>Bacteria</taxon>
        <taxon>Pseudomonadati</taxon>
        <taxon>Pseudomonadota</taxon>
        <taxon>Gammaproteobacteria</taxon>
        <taxon>Aeromonadales</taxon>
        <taxon>Aeromonadaceae</taxon>
        <taxon>Aeromonas</taxon>
    </lineage>
</organism>
<gene>
    <name evidence="8" type="ORF">FE240_16915</name>
</gene>
<evidence type="ECO:0000313" key="8">
    <source>
        <dbReference type="EMBL" id="QFI56207.1"/>
    </source>
</evidence>
<accession>A0A5J6X1E5</accession>
<dbReference type="Proteomes" id="UP000594034">
    <property type="component" value="Chromosome"/>
</dbReference>
<dbReference type="GO" id="GO:0022904">
    <property type="term" value="P:respiratory electron transport chain"/>
    <property type="evidence" value="ECO:0007669"/>
    <property type="project" value="InterPro"/>
</dbReference>
<dbReference type="KEGG" id="asim:FE240_16915"/>
<keyword evidence="9" id="KW-1185">Reference proteome</keyword>
<feature type="transmembrane region" description="Helical" evidence="6">
    <location>
        <begin position="12"/>
        <end position="32"/>
    </location>
</feature>
<dbReference type="InterPro" id="IPR051542">
    <property type="entry name" value="Hydrogenase_cytochrome"/>
</dbReference>
<name>A0A5J6X1E5_9GAMM</name>
<evidence type="ECO:0000259" key="7">
    <source>
        <dbReference type="Pfam" id="PF01292"/>
    </source>
</evidence>
<dbReference type="PANTHER" id="PTHR30485:SF2">
    <property type="entry name" value="BLL0597 PROTEIN"/>
    <property type="match status" value="1"/>
</dbReference>
<evidence type="ECO:0000256" key="1">
    <source>
        <dbReference type="ARBA" id="ARBA00004651"/>
    </source>
</evidence>
<evidence type="ECO:0000256" key="2">
    <source>
        <dbReference type="ARBA" id="ARBA00022475"/>
    </source>
</evidence>
<dbReference type="AlphaFoldDB" id="A0A5J6X1E5"/>
<dbReference type="RefSeq" id="WP_193002625.1">
    <property type="nucleotide sequence ID" value="NZ_CP040449.1"/>
</dbReference>
<keyword evidence="2" id="KW-1003">Cell membrane</keyword>